<evidence type="ECO:0008006" key="3">
    <source>
        <dbReference type="Google" id="ProtNLM"/>
    </source>
</evidence>
<organism evidence="1 2">
    <name type="scientific">Ichthyobacterium seriolicida</name>
    <dbReference type="NCBI Taxonomy" id="242600"/>
    <lineage>
        <taxon>Bacteria</taxon>
        <taxon>Pseudomonadati</taxon>
        <taxon>Bacteroidota</taxon>
        <taxon>Flavobacteriia</taxon>
        <taxon>Flavobacteriales</taxon>
        <taxon>Ichthyobacteriaceae</taxon>
        <taxon>Ichthyobacterium</taxon>
    </lineage>
</organism>
<dbReference type="AlphaFoldDB" id="A0A1J1DYD1"/>
<dbReference type="PROSITE" id="PS51257">
    <property type="entry name" value="PROKAR_LIPOPROTEIN"/>
    <property type="match status" value="1"/>
</dbReference>
<evidence type="ECO:0000313" key="1">
    <source>
        <dbReference type="EMBL" id="BAV94895.1"/>
    </source>
</evidence>
<dbReference type="EMBL" id="AP014564">
    <property type="protein sequence ID" value="BAV94895.1"/>
    <property type="molecule type" value="Genomic_DNA"/>
</dbReference>
<dbReference type="NCBIfam" id="TIGR02167">
    <property type="entry name" value="Liste_lipo_26"/>
    <property type="match status" value="4"/>
</dbReference>
<proteinExistence type="predicted"/>
<dbReference type="KEGG" id="ise:JBKA6_0882"/>
<dbReference type="Gene3D" id="2.60.40.2340">
    <property type="match status" value="1"/>
</dbReference>
<keyword evidence="2" id="KW-1185">Reference proteome</keyword>
<dbReference type="RefSeq" id="WP_096686240.1">
    <property type="nucleotide sequence ID" value="NZ_AP014564.1"/>
</dbReference>
<dbReference type="Proteomes" id="UP000243197">
    <property type="component" value="Chromosome"/>
</dbReference>
<evidence type="ECO:0000313" key="2">
    <source>
        <dbReference type="Proteomes" id="UP000243197"/>
    </source>
</evidence>
<accession>A0A1J1DYD1</accession>
<gene>
    <name evidence="1" type="ORF">JBKA6_0882</name>
</gene>
<reference evidence="1 2" key="1">
    <citation type="submission" date="2014-03" db="EMBL/GenBank/DDBJ databases">
        <title>complete genome sequence of Flavobacteriaceae bacterium JBKA-6.</title>
        <authorList>
            <person name="Takano T."/>
            <person name="Nakamura Y."/>
            <person name="Takuma S."/>
            <person name="Yasuike M."/>
            <person name="Matsuyama T."/>
            <person name="Sakai T."/>
            <person name="Fujiwara A."/>
            <person name="Kimoto K."/>
            <person name="Fukuda Y."/>
            <person name="Kondo H."/>
            <person name="Hirono I."/>
            <person name="Nakayasu C."/>
        </authorList>
    </citation>
    <scope>NUCLEOTIDE SEQUENCE [LARGE SCALE GENOMIC DNA]</scope>
    <source>
        <strain evidence="1 2">JBKA-6</strain>
    </source>
</reference>
<dbReference type="InterPro" id="IPR011889">
    <property type="entry name" value="Liste_lipo_26"/>
</dbReference>
<sequence>MKFRYVQITLLGMFFLFASCSNKEIKNPMEITSFKFEAEKNPGLDRDIVGVIDNISETISVVISDKDLEKHLFTTFTPSIKFEGVKVYPPDVKFDFSDPAEYVVYSKNGDFKTYSVDVLFKDIFISKWKVKVNEEVCLPIYNGGTYDFYVNWGDGTTDEHIRNWTDGRHRYTASDKYTITITGKIQGFNFGEVRESRDKIIDISSWGNLKLGNRGSHFNKCTNLNISSKDNPNLKGVTNMSGMFSGCTKFNGNISDWDMSNVTNIAGMFSRASSFNQDISRWDVSNVINMSTLFTEATLFNQDISGWDVSKVTNMEALFTRATSFNQNINRWDVSSVTNMKGMFSKAENFNQPLNDWDISKVRNMSFMFSAADSFNQDISPWKVEKVTSCRLFNYAGVLSPAFRPNFTACNF</sequence>
<dbReference type="OrthoDB" id="9813840at2"/>
<dbReference type="SUPFAM" id="SSF141571">
    <property type="entry name" value="Pentapeptide repeat-like"/>
    <property type="match status" value="1"/>
</dbReference>
<protein>
    <recommendedName>
        <fullName evidence="3">PKD domain-containing protein</fullName>
    </recommendedName>
</protein>
<name>A0A1J1DYD1_9FLAO</name>
<dbReference type="Pfam" id="PF03382">
    <property type="entry name" value="DUF285"/>
    <property type="match status" value="1"/>
</dbReference>
<dbReference type="InterPro" id="IPR005046">
    <property type="entry name" value="DUF285"/>
</dbReference>